<dbReference type="EMBL" id="UPXZ01000039">
    <property type="protein sequence ID" value="VBB48399.1"/>
    <property type="molecule type" value="Genomic_DNA"/>
</dbReference>
<dbReference type="SUPFAM" id="SSF51445">
    <property type="entry name" value="(Trans)glycosidases"/>
    <property type="match status" value="1"/>
</dbReference>
<reference evidence="5" key="1">
    <citation type="submission" date="2018-07" db="EMBL/GenBank/DDBJ databases">
        <authorList>
            <consortium name="Genoscope - CEA"/>
            <person name="William W."/>
        </authorList>
    </citation>
    <scope>NUCLEOTIDE SEQUENCE</scope>
    <source>
        <strain evidence="5">IK1</strain>
    </source>
</reference>
<dbReference type="Gene3D" id="2.60.220.20">
    <property type="entry name" value="putative beta-Galactosidase from caulobacter crescentus"/>
    <property type="match status" value="1"/>
</dbReference>
<protein>
    <submittedName>
        <fullName evidence="5">Beta-galactosidase</fullName>
    </submittedName>
</protein>
<dbReference type="GO" id="GO:0009341">
    <property type="term" value="C:beta-galactosidase complex"/>
    <property type="evidence" value="ECO:0007669"/>
    <property type="project" value="InterPro"/>
</dbReference>
<accession>A0A653AK09</accession>
<evidence type="ECO:0000259" key="4">
    <source>
        <dbReference type="Pfam" id="PF18120"/>
    </source>
</evidence>
<keyword evidence="2" id="KW-0326">Glycosidase</keyword>
<organism evidence="5">
    <name type="scientific">uncultured Paludibacter sp</name>
    <dbReference type="NCBI Taxonomy" id="497635"/>
    <lineage>
        <taxon>Bacteria</taxon>
        <taxon>Pseudomonadati</taxon>
        <taxon>Bacteroidota</taxon>
        <taxon>Bacteroidia</taxon>
        <taxon>Bacteroidales</taxon>
        <taxon>Paludibacteraceae</taxon>
        <taxon>Paludibacter</taxon>
        <taxon>environmental samples</taxon>
    </lineage>
</organism>
<feature type="domain" description="Glycoside hydrolase family 42 N-terminal" evidence="3">
    <location>
        <begin position="93"/>
        <end position="245"/>
    </location>
</feature>
<keyword evidence="1" id="KW-0378">Hydrolase</keyword>
<dbReference type="GO" id="GO:0004565">
    <property type="term" value="F:beta-galactosidase activity"/>
    <property type="evidence" value="ECO:0007669"/>
    <property type="project" value="InterPro"/>
</dbReference>
<dbReference type="FunFam" id="3.20.20.80:FF:000135">
    <property type="entry name" value="Beta-galactosidase, putative, bgl35A"/>
    <property type="match status" value="1"/>
</dbReference>
<name>A0A653AK09_9BACT</name>
<dbReference type="AlphaFoldDB" id="A0A653AK09"/>
<sequence length="565" mass="64534">MRYFKYITLFIIFSLPKIYGKNIEFVVSNQCIGDYIAQNSDNKRTSVDVINTPSLTKTNDTYQLSVNGKPFLMLGGELGNSSVVDVDEMKWIWEKLRGMNLNTVLAPVYWELIEPQEGKFDFSLVDAMINQAREKELHLVFLWFGTWKNSMSCYVPEWIKKDFKRFPRTLDKNGKPSEILSAFSENVLNADIKAFTELMKHIKLVDAEKQTVIMMQVENEIGQLPEARDYSSLANKAFQQEVPEKLMDYLSKNKDILLPHIKELWASNGYKQKGNWETVFGKSVAADEVFTAWYYAIFADKVAEAGKNIYNLPMYVNCALNRPKVEPGKYPSGGPLPHLLNVWQAAASHIDMLSPDVYHGDFRNWLAQYDKLNNPVFLPEIRMEPENAAQVFYAIGKHKSLGFSPFSIENANDTEATSLRKSYKVLDDLTELLFANRATSDGVYLDKTNPSDTINLGDYQMIISHVMTLPWTDGAKAEKWTSAGCVIIETVPDEFWIGGTSVTCTFRNIKDKNSTTGILSADIAVKKDNKWKFIRLNGDQTHQGRHIRIGSGEWQIQRIKLYNYK</sequence>
<dbReference type="GO" id="GO:0005975">
    <property type="term" value="P:carbohydrate metabolic process"/>
    <property type="evidence" value="ECO:0007669"/>
    <property type="project" value="InterPro"/>
</dbReference>
<dbReference type="InterPro" id="IPR017853">
    <property type="entry name" value="GH"/>
</dbReference>
<evidence type="ECO:0000256" key="1">
    <source>
        <dbReference type="ARBA" id="ARBA00022801"/>
    </source>
</evidence>
<dbReference type="Gene3D" id="3.20.20.80">
    <property type="entry name" value="Glycosidases"/>
    <property type="match status" value="1"/>
</dbReference>
<dbReference type="Pfam" id="PF18120">
    <property type="entry name" value="DUF5597"/>
    <property type="match status" value="1"/>
</dbReference>
<evidence type="ECO:0000313" key="5">
    <source>
        <dbReference type="EMBL" id="VBB48399.1"/>
    </source>
</evidence>
<evidence type="ECO:0000259" key="3">
    <source>
        <dbReference type="Pfam" id="PF02449"/>
    </source>
</evidence>
<proteinExistence type="predicted"/>
<dbReference type="Pfam" id="PF02449">
    <property type="entry name" value="Glyco_hydro_42"/>
    <property type="match status" value="1"/>
</dbReference>
<gene>
    <name evidence="5" type="ORF">TRIP_D440417</name>
</gene>
<dbReference type="InterPro" id="IPR040719">
    <property type="entry name" value="DUF5597"/>
</dbReference>
<dbReference type="InterPro" id="IPR013529">
    <property type="entry name" value="Glyco_hydro_42_N"/>
</dbReference>
<evidence type="ECO:0000256" key="2">
    <source>
        <dbReference type="ARBA" id="ARBA00023295"/>
    </source>
</evidence>
<feature type="domain" description="DUF5597" evidence="4">
    <location>
        <begin position="419"/>
        <end position="548"/>
    </location>
</feature>